<gene>
    <name evidence="2" type="ORF">DA792_10355</name>
</gene>
<dbReference type="Proteomes" id="UP000241447">
    <property type="component" value="Chromosome"/>
</dbReference>
<reference evidence="2 3" key="1">
    <citation type="submission" date="2018-03" db="EMBL/GenBank/DDBJ databases">
        <title>The Complete Genome of Celeribacter baekdonensis strain LH4, a Thiosulfate-Oxidizing Alphaproteobacterium Isolated from Gulf of Mexico Continental Slope Sediments.</title>
        <authorList>
            <person name="Flood B.E."/>
            <person name="Bailey J.V."/>
            <person name="Leprich D."/>
        </authorList>
    </citation>
    <scope>NUCLEOTIDE SEQUENCE [LARGE SCALE GENOMIC DNA]</scope>
    <source>
        <strain evidence="2 3">LH4</strain>
    </source>
</reference>
<name>A0A2R4M2U8_9RHOB</name>
<evidence type="ECO:0000313" key="3">
    <source>
        <dbReference type="Proteomes" id="UP000241447"/>
    </source>
</evidence>
<dbReference type="EMBL" id="CP028475">
    <property type="protein sequence ID" value="AVW91437.1"/>
    <property type="molecule type" value="Genomic_DNA"/>
</dbReference>
<proteinExistence type="predicted"/>
<protein>
    <submittedName>
        <fullName evidence="2">Uncharacterized protein</fullName>
    </submittedName>
</protein>
<evidence type="ECO:0000256" key="1">
    <source>
        <dbReference type="SAM" id="MobiDB-lite"/>
    </source>
</evidence>
<sequence length="71" mass="7910">MYQMDDKIATGDFAQAHRCVILLCCQFTSNFDKILGKVFQSSTATCAPQSANLRPARRQRSQATRALKATK</sequence>
<feature type="region of interest" description="Disordered" evidence="1">
    <location>
        <begin position="50"/>
        <end position="71"/>
    </location>
</feature>
<accession>A0A2R4M2U8</accession>
<dbReference type="KEGG" id="cbak:DA792_10355"/>
<dbReference type="AlphaFoldDB" id="A0A2R4M2U8"/>
<organism evidence="2 3">
    <name type="scientific">Celeribacter baekdonensis</name>
    <dbReference type="NCBI Taxonomy" id="875171"/>
    <lineage>
        <taxon>Bacteria</taxon>
        <taxon>Pseudomonadati</taxon>
        <taxon>Pseudomonadota</taxon>
        <taxon>Alphaproteobacteria</taxon>
        <taxon>Rhodobacterales</taxon>
        <taxon>Roseobacteraceae</taxon>
        <taxon>Celeribacter</taxon>
    </lineage>
</organism>
<evidence type="ECO:0000313" key="2">
    <source>
        <dbReference type="EMBL" id="AVW91437.1"/>
    </source>
</evidence>